<dbReference type="EC" id="6.1.1.-" evidence="7"/>
<evidence type="ECO:0000256" key="8">
    <source>
        <dbReference type="RuleBase" id="RU363037"/>
    </source>
</evidence>
<feature type="binding site" evidence="7">
    <location>
        <position position="44"/>
    </location>
    <ligand>
        <name>L-glutamate</name>
        <dbReference type="ChEBI" id="CHEBI:29985"/>
    </ligand>
</feature>
<evidence type="ECO:0000256" key="3">
    <source>
        <dbReference type="ARBA" id="ARBA00022741"/>
    </source>
</evidence>
<keyword evidence="4 7" id="KW-0862">Zinc</keyword>
<evidence type="ECO:0000313" key="10">
    <source>
        <dbReference type="EMBL" id="PUE05159.1"/>
    </source>
</evidence>
<proteinExistence type="inferred from homology"/>
<dbReference type="InterPro" id="IPR049940">
    <property type="entry name" value="GluQ/Sye"/>
</dbReference>
<comment type="cofactor">
    <cofactor evidence="7">
        <name>Zn(2+)</name>
        <dbReference type="ChEBI" id="CHEBI:29105"/>
    </cofactor>
    <text evidence="7">Binds 1 zinc ion per subunit.</text>
</comment>
<feature type="binding site" evidence="7">
    <location>
        <position position="100"/>
    </location>
    <ligand>
        <name>Zn(2+)</name>
        <dbReference type="ChEBI" id="CHEBI:29105"/>
    </ligand>
</feature>
<dbReference type="GO" id="GO:0008270">
    <property type="term" value="F:zinc ion binding"/>
    <property type="evidence" value="ECO:0007669"/>
    <property type="project" value="UniProtKB-UniRule"/>
</dbReference>
<dbReference type="HAMAP" id="MF_01428">
    <property type="entry name" value="Glu_Q_tRNA_synth"/>
    <property type="match status" value="1"/>
</dbReference>
<dbReference type="PANTHER" id="PTHR43311">
    <property type="entry name" value="GLUTAMATE--TRNA LIGASE"/>
    <property type="match status" value="1"/>
</dbReference>
<dbReference type="InterPro" id="IPR022380">
    <property type="entry name" value="Glu-Q_tRNA(Asp)_Synthase"/>
</dbReference>
<dbReference type="GO" id="GO:0005524">
    <property type="term" value="F:ATP binding"/>
    <property type="evidence" value="ECO:0007669"/>
    <property type="project" value="UniProtKB-KW"/>
</dbReference>
<evidence type="ECO:0000256" key="7">
    <source>
        <dbReference type="HAMAP-Rule" id="MF_01428"/>
    </source>
</evidence>
<keyword evidence="6 7" id="KW-0030">Aminoacyl-tRNA synthetase</keyword>
<dbReference type="PRINTS" id="PR00987">
    <property type="entry name" value="TRNASYNTHGLU"/>
</dbReference>
<evidence type="ECO:0000256" key="5">
    <source>
        <dbReference type="ARBA" id="ARBA00022840"/>
    </source>
</evidence>
<keyword evidence="8" id="KW-0648">Protein biosynthesis</keyword>
<dbReference type="EMBL" id="PQCO01000095">
    <property type="protein sequence ID" value="PUE05159.1"/>
    <property type="molecule type" value="Genomic_DNA"/>
</dbReference>
<feature type="domain" description="Glutamyl/glutaminyl-tRNA synthetase class Ib catalytic" evidence="9">
    <location>
        <begin position="8"/>
        <end position="242"/>
    </location>
</feature>
<feature type="binding site" evidence="7">
    <location>
        <position position="179"/>
    </location>
    <ligand>
        <name>L-glutamate</name>
        <dbReference type="ChEBI" id="CHEBI:29985"/>
    </ligand>
</feature>
<dbReference type="Proteomes" id="UP000250928">
    <property type="component" value="Unassembled WGS sequence"/>
</dbReference>
<sequence length="296" mass="33137">MQRAYIGRFAPSPSGPLHFGSLVAALGSYLDARHHGGHWLLRMEDIDPPRERPGAARDILRTLERFGFEWDGEVLYQSRRDGAYREQLERLLRHHHAFACRCSRREVAAAAHIGTEGPVYPGTCRRDPPQPRPGLAVRLCSDHPEAVAFHDRVCGPVAQWIARDIGDFVIRRVDGIFAYQLAVVVDDAGQGVNQVVRGADLLLSTPRQILLQRLLGLPTPRYAHLPLVLGEDGRKLSKQSAARPVRPERPLEALLAAYRFLGQRFPDTAQPATPEEFWPLALEQWEIARVPVSGIN</sequence>
<feature type="binding site" evidence="7">
    <location>
        <position position="197"/>
    </location>
    <ligand>
        <name>L-glutamate</name>
        <dbReference type="ChEBI" id="CHEBI:29985"/>
    </ligand>
</feature>
<name>A0A6N4E2Q3_9GAMM</name>
<keyword evidence="2 7" id="KW-0479">Metal-binding</keyword>
<comment type="similarity">
    <text evidence="7">Belongs to the class-I aminoacyl-tRNA synthetase family. GluQ subfamily.</text>
</comment>
<evidence type="ECO:0000256" key="6">
    <source>
        <dbReference type="ARBA" id="ARBA00023146"/>
    </source>
</evidence>
<evidence type="ECO:0000256" key="1">
    <source>
        <dbReference type="ARBA" id="ARBA00022598"/>
    </source>
</evidence>
<feature type="short sequence motif" description="'KMSKS' region" evidence="7">
    <location>
        <begin position="235"/>
        <end position="239"/>
    </location>
</feature>
<dbReference type="SUPFAM" id="SSF52374">
    <property type="entry name" value="Nucleotidylyl transferase"/>
    <property type="match status" value="1"/>
</dbReference>
<evidence type="ECO:0000256" key="4">
    <source>
        <dbReference type="ARBA" id="ARBA00022833"/>
    </source>
</evidence>
<organism evidence="10 11">
    <name type="scientific">Candidatus Sedimenticola endophacoides</name>
    <dbReference type="NCBI Taxonomy" id="2548426"/>
    <lineage>
        <taxon>Bacteria</taxon>
        <taxon>Pseudomonadati</taxon>
        <taxon>Pseudomonadota</taxon>
        <taxon>Gammaproteobacteria</taxon>
        <taxon>Chromatiales</taxon>
        <taxon>Sedimenticolaceae</taxon>
        <taxon>Sedimenticola</taxon>
    </lineage>
</organism>
<dbReference type="InterPro" id="IPR020058">
    <property type="entry name" value="Glu/Gln-tRNA-synth_Ib_cat-dom"/>
</dbReference>
<dbReference type="Gene3D" id="3.40.50.620">
    <property type="entry name" value="HUPs"/>
    <property type="match status" value="1"/>
</dbReference>
<feature type="binding site" evidence="7">
    <location>
        <position position="102"/>
    </location>
    <ligand>
        <name>Zn(2+)</name>
        <dbReference type="ChEBI" id="CHEBI:29105"/>
    </ligand>
</feature>
<feature type="binding site" evidence="7">
    <location>
        <begin position="8"/>
        <end position="12"/>
    </location>
    <ligand>
        <name>L-glutamate</name>
        <dbReference type="ChEBI" id="CHEBI:29985"/>
    </ligand>
</feature>
<dbReference type="FunFam" id="3.40.50.620:FF:000093">
    <property type="entry name" value="Glutamyl-Q tRNA(Asp) synthetase"/>
    <property type="match status" value="1"/>
</dbReference>
<keyword evidence="5 7" id="KW-0067">ATP-binding</keyword>
<feature type="binding site" evidence="7">
    <location>
        <position position="238"/>
    </location>
    <ligand>
        <name>ATP</name>
        <dbReference type="ChEBI" id="CHEBI:30616"/>
    </ligand>
</feature>
<dbReference type="GO" id="GO:0006424">
    <property type="term" value="P:glutamyl-tRNA aminoacylation"/>
    <property type="evidence" value="ECO:0007669"/>
    <property type="project" value="InterPro"/>
</dbReference>
<feature type="binding site" evidence="7">
    <location>
        <position position="120"/>
    </location>
    <ligand>
        <name>Zn(2+)</name>
        <dbReference type="ChEBI" id="CHEBI:29105"/>
    </ligand>
</feature>
<accession>A0A6N4E2Q3</accession>
<keyword evidence="3 7" id="KW-0547">Nucleotide-binding</keyword>
<keyword evidence="1 7" id="KW-0436">Ligase</keyword>
<reference evidence="10 11" key="1">
    <citation type="submission" date="2018-01" db="EMBL/GenBank/DDBJ databases">
        <title>Novel co-symbiosis in the lucinid bivalve Phacoides pectinatus.</title>
        <authorList>
            <person name="Lim S.J."/>
            <person name="Davis B.G."/>
            <person name="Gill D.E."/>
            <person name="Engel A.S."/>
            <person name="Anderson L.C."/>
            <person name="Campbell B.J."/>
        </authorList>
    </citation>
    <scope>NUCLEOTIDE SEQUENCE [LARGE SCALE GENOMIC DNA]</scope>
    <source>
        <strain evidence="10">N3_P5</strain>
    </source>
</reference>
<protein>
    <recommendedName>
        <fullName evidence="7">Glutamyl-Q tRNA(Asp) synthetase</fullName>
        <shortName evidence="7">Glu-Q-RSs</shortName>
        <ecNumber evidence="7">6.1.1.-</ecNumber>
    </recommendedName>
</protein>
<dbReference type="InterPro" id="IPR000924">
    <property type="entry name" value="Glu/Gln-tRNA-synth"/>
</dbReference>
<dbReference type="AlphaFoldDB" id="A0A6N4E2Q3"/>
<dbReference type="GO" id="GO:0005829">
    <property type="term" value="C:cytosol"/>
    <property type="evidence" value="ECO:0007669"/>
    <property type="project" value="TreeGrafter"/>
</dbReference>
<comment type="function">
    <text evidence="7">Catalyzes the tRNA-independent activation of glutamate in presence of ATP and the subsequent transfer of glutamate onto a tRNA(Asp). Glutamate is transferred on the 2-amino-5-(4,5-dihydroxy-2-cyclopenten-1-yl) moiety of the queuosine in the wobble position of the QUC anticodon.</text>
</comment>
<dbReference type="InterPro" id="IPR014729">
    <property type="entry name" value="Rossmann-like_a/b/a_fold"/>
</dbReference>
<dbReference type="GO" id="GO:0006400">
    <property type="term" value="P:tRNA modification"/>
    <property type="evidence" value="ECO:0007669"/>
    <property type="project" value="InterPro"/>
</dbReference>
<comment type="caution">
    <text evidence="10">The sequence shown here is derived from an EMBL/GenBank/DDBJ whole genome shotgun (WGS) entry which is preliminary data.</text>
</comment>
<dbReference type="Pfam" id="PF00749">
    <property type="entry name" value="tRNA-synt_1c"/>
    <property type="match status" value="1"/>
</dbReference>
<evidence type="ECO:0000313" key="11">
    <source>
        <dbReference type="Proteomes" id="UP000250928"/>
    </source>
</evidence>
<feature type="short sequence motif" description="'HIGH' region" evidence="7">
    <location>
        <begin position="11"/>
        <end position="21"/>
    </location>
</feature>
<gene>
    <name evidence="7" type="primary">gluQ</name>
    <name evidence="10" type="ORF">C3L24_01825</name>
</gene>
<dbReference type="PANTHER" id="PTHR43311:SF1">
    <property type="entry name" value="GLUTAMYL-Q TRNA(ASP) SYNTHETASE"/>
    <property type="match status" value="1"/>
</dbReference>
<evidence type="ECO:0000256" key="2">
    <source>
        <dbReference type="ARBA" id="ARBA00022723"/>
    </source>
</evidence>
<dbReference type="NCBIfam" id="TIGR03838">
    <property type="entry name" value="queuosine_YadB"/>
    <property type="match status" value="1"/>
</dbReference>
<feature type="binding site" evidence="7">
    <location>
        <position position="124"/>
    </location>
    <ligand>
        <name>Zn(2+)</name>
        <dbReference type="ChEBI" id="CHEBI:29105"/>
    </ligand>
</feature>
<evidence type="ECO:0000259" key="9">
    <source>
        <dbReference type="Pfam" id="PF00749"/>
    </source>
</evidence>
<dbReference type="NCBIfam" id="NF004314">
    <property type="entry name" value="PRK05710.1-3"/>
    <property type="match status" value="1"/>
</dbReference>
<dbReference type="GO" id="GO:0004818">
    <property type="term" value="F:glutamate-tRNA ligase activity"/>
    <property type="evidence" value="ECO:0007669"/>
    <property type="project" value="TreeGrafter"/>
</dbReference>